<proteinExistence type="predicted"/>
<evidence type="ECO:0000313" key="1">
    <source>
        <dbReference type="EMBL" id="MES1923399.1"/>
    </source>
</evidence>
<feature type="non-terminal residue" evidence="1">
    <location>
        <position position="1"/>
    </location>
</feature>
<sequence>VVELAAVGGGVDVGLPTARDEVVLEVEDSVVTVVVLGLFVKVAVETLVVDLAALVVETSVVGDVRDLRGVLEPAE</sequence>
<comment type="caution">
    <text evidence="1">The sequence shown here is derived from an EMBL/GenBank/DDBJ whole genome shotgun (WGS) entry which is preliminary data.</text>
</comment>
<dbReference type="Proteomes" id="UP001439008">
    <property type="component" value="Unassembled WGS sequence"/>
</dbReference>
<reference evidence="1 2" key="1">
    <citation type="journal article" date="2024" name="BMC Biol.">
        <title>Comparative genomics of Ascetosporea gives new insight into the evolutionary basis for animal parasitism in Rhizaria.</title>
        <authorList>
            <person name="Hiltunen Thoren M."/>
            <person name="Onut-Brannstrom I."/>
            <person name="Alfjorden A."/>
            <person name="Peckova H."/>
            <person name="Swords F."/>
            <person name="Hooper C."/>
            <person name="Holzer A.S."/>
            <person name="Bass D."/>
            <person name="Burki F."/>
        </authorList>
    </citation>
    <scope>NUCLEOTIDE SEQUENCE [LARGE SCALE GENOMIC DNA]</scope>
    <source>
        <strain evidence="1">20-A016</strain>
    </source>
</reference>
<evidence type="ECO:0000313" key="2">
    <source>
        <dbReference type="Proteomes" id="UP001439008"/>
    </source>
</evidence>
<name>A0ABV2AVB1_9EUKA</name>
<protein>
    <submittedName>
        <fullName evidence="1">Uncharacterized protein</fullName>
    </submittedName>
</protein>
<keyword evidence="2" id="KW-1185">Reference proteome</keyword>
<accession>A0ABV2AVB1</accession>
<organism evidence="1 2">
    <name type="scientific">Bonamia ostreae</name>
    <dbReference type="NCBI Taxonomy" id="126728"/>
    <lineage>
        <taxon>Eukaryota</taxon>
        <taxon>Sar</taxon>
        <taxon>Rhizaria</taxon>
        <taxon>Endomyxa</taxon>
        <taxon>Ascetosporea</taxon>
        <taxon>Haplosporida</taxon>
        <taxon>Bonamia</taxon>
    </lineage>
</organism>
<feature type="non-terminal residue" evidence="1">
    <location>
        <position position="75"/>
    </location>
</feature>
<gene>
    <name evidence="1" type="ORF">MHBO_004965</name>
</gene>
<dbReference type="EMBL" id="JBDODL010006003">
    <property type="protein sequence ID" value="MES1923399.1"/>
    <property type="molecule type" value="Genomic_DNA"/>
</dbReference>